<feature type="chain" id="PRO_5013347768" description="Reverse transcriptase RNase H-like domain-containing protein" evidence="7">
    <location>
        <begin position="29"/>
        <end position="157"/>
    </location>
</feature>
<dbReference type="EMBL" id="NBNE01005685">
    <property type="protein sequence ID" value="OWZ03171.1"/>
    <property type="molecule type" value="Genomic_DNA"/>
</dbReference>
<feature type="signal peptide" evidence="7">
    <location>
        <begin position="1"/>
        <end position="28"/>
    </location>
</feature>
<accession>A0A225VCD7</accession>
<evidence type="ECO:0000256" key="6">
    <source>
        <dbReference type="ARBA" id="ARBA00022918"/>
    </source>
</evidence>
<evidence type="ECO:0000259" key="8">
    <source>
        <dbReference type="Pfam" id="PF17917"/>
    </source>
</evidence>
<protein>
    <recommendedName>
        <fullName evidence="8">Reverse transcriptase RNase H-like domain-containing protein</fullName>
    </recommendedName>
</protein>
<keyword evidence="2" id="KW-0548">Nucleotidyltransferase</keyword>
<organism evidence="9 10">
    <name type="scientific">Phytophthora megakarya</name>
    <dbReference type="NCBI Taxonomy" id="4795"/>
    <lineage>
        <taxon>Eukaryota</taxon>
        <taxon>Sar</taxon>
        <taxon>Stramenopiles</taxon>
        <taxon>Oomycota</taxon>
        <taxon>Peronosporomycetes</taxon>
        <taxon>Peronosporales</taxon>
        <taxon>Peronosporaceae</taxon>
        <taxon>Phytophthora</taxon>
    </lineage>
</organism>
<evidence type="ECO:0000313" key="10">
    <source>
        <dbReference type="Proteomes" id="UP000198211"/>
    </source>
</evidence>
<dbReference type="Pfam" id="PF17917">
    <property type="entry name" value="RT_RNaseH"/>
    <property type="match status" value="1"/>
</dbReference>
<evidence type="ECO:0000256" key="4">
    <source>
        <dbReference type="ARBA" id="ARBA00022759"/>
    </source>
</evidence>
<feature type="domain" description="Reverse transcriptase RNase H-like" evidence="8">
    <location>
        <begin position="4"/>
        <end position="65"/>
    </location>
</feature>
<evidence type="ECO:0000256" key="5">
    <source>
        <dbReference type="ARBA" id="ARBA00022801"/>
    </source>
</evidence>
<keyword evidence="10" id="KW-1185">Reference proteome</keyword>
<keyword evidence="7" id="KW-0732">Signal</keyword>
<evidence type="ECO:0000256" key="1">
    <source>
        <dbReference type="ARBA" id="ARBA00022679"/>
    </source>
</evidence>
<keyword evidence="6" id="KW-0695">RNA-directed DNA polymerase</keyword>
<comment type="caution">
    <text evidence="9">The sequence shown here is derived from an EMBL/GenBank/DDBJ whole genome shotgun (WGS) entry which is preliminary data.</text>
</comment>
<dbReference type="OrthoDB" id="118948at2759"/>
<dbReference type="GO" id="GO:0004519">
    <property type="term" value="F:endonuclease activity"/>
    <property type="evidence" value="ECO:0007669"/>
    <property type="project" value="UniProtKB-KW"/>
</dbReference>
<evidence type="ECO:0000256" key="7">
    <source>
        <dbReference type="SAM" id="SignalP"/>
    </source>
</evidence>
<dbReference type="GO" id="GO:0016787">
    <property type="term" value="F:hydrolase activity"/>
    <property type="evidence" value="ECO:0007669"/>
    <property type="project" value="UniProtKB-KW"/>
</dbReference>
<sequence length="157" mass="17629">MHPEAEMNYHPAQKEVLALLLLLKTCYTQLADRTIHVYTRISTLEWVHTSTSLFRRTTQFAEMLSPWHLVANRVKEKDCAFAQLLLARLTNLFLFGGLVGDGYTTHEGIFYRPDGPSVVYLDPIVGSCSRLMAQPKPKTTMAMVAAHGLCGDYRAGL</sequence>
<dbReference type="GO" id="GO:0003964">
    <property type="term" value="F:RNA-directed DNA polymerase activity"/>
    <property type="evidence" value="ECO:0007669"/>
    <property type="project" value="UniProtKB-KW"/>
</dbReference>
<gene>
    <name evidence="9" type="ORF">PHMEG_00025144</name>
</gene>
<keyword evidence="4" id="KW-0255">Endonuclease</keyword>
<proteinExistence type="predicted"/>
<dbReference type="InterPro" id="IPR041373">
    <property type="entry name" value="RT_RNaseH"/>
</dbReference>
<dbReference type="Proteomes" id="UP000198211">
    <property type="component" value="Unassembled WGS sequence"/>
</dbReference>
<reference evidence="10" key="1">
    <citation type="submission" date="2017-03" db="EMBL/GenBank/DDBJ databases">
        <title>Phytopthora megakarya and P. palmivora, two closely related causual agents of cacao black pod achieved similar genome size and gene model numbers by different mechanisms.</title>
        <authorList>
            <person name="Ali S."/>
            <person name="Shao J."/>
            <person name="Larry D.J."/>
            <person name="Kronmiller B."/>
            <person name="Shen D."/>
            <person name="Strem M.D."/>
            <person name="Melnick R.L."/>
            <person name="Guiltinan M.J."/>
            <person name="Tyler B.M."/>
            <person name="Meinhardt L.W."/>
            <person name="Bailey B.A."/>
        </authorList>
    </citation>
    <scope>NUCLEOTIDE SEQUENCE [LARGE SCALE GENOMIC DNA]</scope>
    <source>
        <strain evidence="10">zdho120</strain>
    </source>
</reference>
<keyword evidence="3" id="KW-0540">Nuclease</keyword>
<evidence type="ECO:0000313" key="9">
    <source>
        <dbReference type="EMBL" id="OWZ03171.1"/>
    </source>
</evidence>
<keyword evidence="5" id="KW-0378">Hydrolase</keyword>
<evidence type="ECO:0000256" key="2">
    <source>
        <dbReference type="ARBA" id="ARBA00022695"/>
    </source>
</evidence>
<evidence type="ECO:0000256" key="3">
    <source>
        <dbReference type="ARBA" id="ARBA00022722"/>
    </source>
</evidence>
<name>A0A225VCD7_9STRA</name>
<keyword evidence="1" id="KW-0808">Transferase</keyword>
<dbReference type="AlphaFoldDB" id="A0A225VCD7"/>